<accession>A0A3N4LPJ1</accession>
<gene>
    <name evidence="2" type="ORF">L211DRAFT_837147</name>
</gene>
<dbReference type="Proteomes" id="UP000267821">
    <property type="component" value="Unassembled WGS sequence"/>
</dbReference>
<evidence type="ECO:0000256" key="1">
    <source>
        <dbReference type="SAM" id="MobiDB-lite"/>
    </source>
</evidence>
<protein>
    <submittedName>
        <fullName evidence="2">Uncharacterized protein</fullName>
    </submittedName>
</protein>
<dbReference type="InParanoid" id="A0A3N4LPJ1"/>
<name>A0A3N4LPJ1_9PEZI</name>
<dbReference type="EMBL" id="ML121540">
    <property type="protein sequence ID" value="RPB24770.1"/>
    <property type="molecule type" value="Genomic_DNA"/>
</dbReference>
<sequence>MVCSRRCGDKPSLWEDEKSGSRNKRTEELISSIRKAWQVREIQRQQRLHMQQAVQLKQLQQPQPSQQQQQNQAQAVAQVETQIQLQALLPSGGSIRKTEDHSR</sequence>
<evidence type="ECO:0000313" key="3">
    <source>
        <dbReference type="Proteomes" id="UP000267821"/>
    </source>
</evidence>
<proteinExistence type="predicted"/>
<keyword evidence="3" id="KW-1185">Reference proteome</keyword>
<evidence type="ECO:0000313" key="2">
    <source>
        <dbReference type="EMBL" id="RPB24770.1"/>
    </source>
</evidence>
<reference evidence="2 3" key="1">
    <citation type="journal article" date="2018" name="Nat. Ecol. Evol.">
        <title>Pezizomycetes genomes reveal the molecular basis of ectomycorrhizal truffle lifestyle.</title>
        <authorList>
            <person name="Murat C."/>
            <person name="Payen T."/>
            <person name="Noel B."/>
            <person name="Kuo A."/>
            <person name="Morin E."/>
            <person name="Chen J."/>
            <person name="Kohler A."/>
            <person name="Krizsan K."/>
            <person name="Balestrini R."/>
            <person name="Da Silva C."/>
            <person name="Montanini B."/>
            <person name="Hainaut M."/>
            <person name="Levati E."/>
            <person name="Barry K.W."/>
            <person name="Belfiori B."/>
            <person name="Cichocki N."/>
            <person name="Clum A."/>
            <person name="Dockter R.B."/>
            <person name="Fauchery L."/>
            <person name="Guy J."/>
            <person name="Iotti M."/>
            <person name="Le Tacon F."/>
            <person name="Lindquist E.A."/>
            <person name="Lipzen A."/>
            <person name="Malagnac F."/>
            <person name="Mello A."/>
            <person name="Molinier V."/>
            <person name="Miyauchi S."/>
            <person name="Poulain J."/>
            <person name="Riccioni C."/>
            <person name="Rubini A."/>
            <person name="Sitrit Y."/>
            <person name="Splivallo R."/>
            <person name="Traeger S."/>
            <person name="Wang M."/>
            <person name="Zifcakova L."/>
            <person name="Wipf D."/>
            <person name="Zambonelli A."/>
            <person name="Paolocci F."/>
            <person name="Nowrousian M."/>
            <person name="Ottonello S."/>
            <person name="Baldrian P."/>
            <person name="Spatafora J.W."/>
            <person name="Henrissat B."/>
            <person name="Nagy L.G."/>
            <person name="Aury J.M."/>
            <person name="Wincker P."/>
            <person name="Grigoriev I.V."/>
            <person name="Bonfante P."/>
            <person name="Martin F.M."/>
        </authorList>
    </citation>
    <scope>NUCLEOTIDE SEQUENCE [LARGE SCALE GENOMIC DNA]</scope>
    <source>
        <strain evidence="2 3">ATCC MYA-4762</strain>
    </source>
</reference>
<feature type="region of interest" description="Disordered" evidence="1">
    <location>
        <begin position="1"/>
        <end position="26"/>
    </location>
</feature>
<organism evidence="2 3">
    <name type="scientific">Terfezia boudieri ATCC MYA-4762</name>
    <dbReference type="NCBI Taxonomy" id="1051890"/>
    <lineage>
        <taxon>Eukaryota</taxon>
        <taxon>Fungi</taxon>
        <taxon>Dikarya</taxon>
        <taxon>Ascomycota</taxon>
        <taxon>Pezizomycotina</taxon>
        <taxon>Pezizomycetes</taxon>
        <taxon>Pezizales</taxon>
        <taxon>Pezizaceae</taxon>
        <taxon>Terfezia</taxon>
    </lineage>
</organism>
<dbReference type="AlphaFoldDB" id="A0A3N4LPJ1"/>